<feature type="domain" description="Cytidyltransferase-like" evidence="8">
    <location>
        <begin position="6"/>
        <end position="172"/>
    </location>
</feature>
<dbReference type="InterPro" id="IPR014729">
    <property type="entry name" value="Rossmann-like_a/b/a_fold"/>
</dbReference>
<dbReference type="SUPFAM" id="SSF52374">
    <property type="entry name" value="Nucleotidylyl transferase"/>
    <property type="match status" value="1"/>
</dbReference>
<dbReference type="Pfam" id="PF01467">
    <property type="entry name" value="CTP_transf_like"/>
    <property type="match status" value="1"/>
</dbReference>
<dbReference type="InterPro" id="IPR005248">
    <property type="entry name" value="NadD/NMNAT"/>
</dbReference>
<evidence type="ECO:0000256" key="3">
    <source>
        <dbReference type="ARBA" id="ARBA00022679"/>
    </source>
</evidence>
<dbReference type="CDD" id="cd02165">
    <property type="entry name" value="NMNAT"/>
    <property type="match status" value="1"/>
</dbReference>
<keyword evidence="4" id="KW-0548">Nucleotidyltransferase</keyword>
<keyword evidence="7" id="KW-0520">NAD</keyword>
<proteinExistence type="inferred from homology"/>
<gene>
    <name evidence="9" type="ORF">UFOPK3674_01154</name>
</gene>
<dbReference type="GO" id="GO:0070566">
    <property type="term" value="F:adenylyltransferase activity"/>
    <property type="evidence" value="ECO:0007669"/>
    <property type="project" value="UniProtKB-ARBA"/>
</dbReference>
<dbReference type="GO" id="GO:0005524">
    <property type="term" value="F:ATP binding"/>
    <property type="evidence" value="ECO:0007669"/>
    <property type="project" value="UniProtKB-KW"/>
</dbReference>
<evidence type="ECO:0000256" key="6">
    <source>
        <dbReference type="ARBA" id="ARBA00022840"/>
    </source>
</evidence>
<dbReference type="InterPro" id="IPR004821">
    <property type="entry name" value="Cyt_trans-like"/>
</dbReference>
<dbReference type="AlphaFoldDB" id="A0A6J7IJZ0"/>
<dbReference type="GO" id="GO:0009435">
    <property type="term" value="P:NAD+ biosynthetic process"/>
    <property type="evidence" value="ECO:0007669"/>
    <property type="project" value="UniProtKB-UniPathway"/>
</dbReference>
<dbReference type="EMBL" id="CAFBMX010000005">
    <property type="protein sequence ID" value="CAB4931095.1"/>
    <property type="molecule type" value="Genomic_DNA"/>
</dbReference>
<dbReference type="Gene3D" id="3.40.50.620">
    <property type="entry name" value="HUPs"/>
    <property type="match status" value="1"/>
</dbReference>
<dbReference type="UniPathway" id="UPA00253"/>
<dbReference type="PANTHER" id="PTHR39321">
    <property type="entry name" value="NICOTINATE-NUCLEOTIDE ADENYLYLTRANSFERASE-RELATED"/>
    <property type="match status" value="1"/>
</dbReference>
<organism evidence="9">
    <name type="scientific">freshwater metagenome</name>
    <dbReference type="NCBI Taxonomy" id="449393"/>
    <lineage>
        <taxon>unclassified sequences</taxon>
        <taxon>metagenomes</taxon>
        <taxon>ecological metagenomes</taxon>
    </lineage>
</organism>
<dbReference type="PANTHER" id="PTHR39321:SF3">
    <property type="entry name" value="PHOSPHOPANTETHEINE ADENYLYLTRANSFERASE"/>
    <property type="match status" value="1"/>
</dbReference>
<keyword evidence="5" id="KW-0547">Nucleotide-binding</keyword>
<comment type="pathway">
    <text evidence="1">Cofactor biosynthesis; NAD(+) biosynthesis.</text>
</comment>
<protein>
    <submittedName>
        <fullName evidence="9">Unannotated protein</fullName>
    </submittedName>
</protein>
<keyword evidence="2" id="KW-0662">Pyridine nucleotide biosynthesis</keyword>
<keyword evidence="3" id="KW-0808">Transferase</keyword>
<evidence type="ECO:0000256" key="2">
    <source>
        <dbReference type="ARBA" id="ARBA00022642"/>
    </source>
</evidence>
<evidence type="ECO:0000256" key="5">
    <source>
        <dbReference type="ARBA" id="ARBA00022741"/>
    </source>
</evidence>
<evidence type="ECO:0000256" key="1">
    <source>
        <dbReference type="ARBA" id="ARBA00004790"/>
    </source>
</evidence>
<evidence type="ECO:0000313" key="9">
    <source>
        <dbReference type="EMBL" id="CAB4931095.1"/>
    </source>
</evidence>
<sequence length="205" mass="22396">MLRRGLLGGTFNPPHLGHLAIARSARDGLVLDRVDLVPVGTPPHKPLEGDPGAQVRLELCRLATERDRALGVLDLEVLRPGPSYTVDTLRALHEQHPEDEWTFIVGADVAAGLHDWHEPEEVLRLARLAVADRDGVAAETLRERLADLHDGTRICFFGMPPVDVSSSLVRRRAAAGETLDGFVPGPVAARIAEFDLYRGGTHEHD</sequence>
<reference evidence="9" key="1">
    <citation type="submission" date="2020-05" db="EMBL/GenBank/DDBJ databases">
        <authorList>
            <person name="Chiriac C."/>
            <person name="Salcher M."/>
            <person name="Ghai R."/>
            <person name="Kavagutti S V."/>
        </authorList>
    </citation>
    <scope>NUCLEOTIDE SEQUENCE</scope>
</reference>
<dbReference type="NCBIfam" id="TIGR00482">
    <property type="entry name" value="nicotinate (nicotinamide) nucleotide adenylyltransferase"/>
    <property type="match status" value="1"/>
</dbReference>
<dbReference type="HAMAP" id="MF_00244">
    <property type="entry name" value="NaMN_adenylyltr"/>
    <property type="match status" value="1"/>
</dbReference>
<evidence type="ECO:0000256" key="4">
    <source>
        <dbReference type="ARBA" id="ARBA00022695"/>
    </source>
</evidence>
<evidence type="ECO:0000256" key="7">
    <source>
        <dbReference type="ARBA" id="ARBA00023027"/>
    </source>
</evidence>
<evidence type="ECO:0000259" key="8">
    <source>
        <dbReference type="Pfam" id="PF01467"/>
    </source>
</evidence>
<name>A0A6J7IJZ0_9ZZZZ</name>
<dbReference type="NCBIfam" id="NF000840">
    <property type="entry name" value="PRK00071.1-3"/>
    <property type="match status" value="1"/>
</dbReference>
<accession>A0A6J7IJZ0</accession>
<keyword evidence="6" id="KW-0067">ATP-binding</keyword>